<dbReference type="GO" id="GO:0006805">
    <property type="term" value="P:xenobiotic metabolic process"/>
    <property type="evidence" value="ECO:0007669"/>
    <property type="project" value="InterPro"/>
</dbReference>
<dbReference type="Pfam" id="PF00989">
    <property type="entry name" value="PAS"/>
    <property type="match status" value="1"/>
</dbReference>
<dbReference type="OMA" id="IQSRICE"/>
<feature type="domain" description="PAS" evidence="8">
    <location>
        <begin position="115"/>
        <end position="171"/>
    </location>
</feature>
<dbReference type="SMART" id="SM00091">
    <property type="entry name" value="PAS"/>
    <property type="match status" value="2"/>
</dbReference>
<evidence type="ECO:0000256" key="4">
    <source>
        <dbReference type="ARBA" id="ARBA00023159"/>
    </source>
</evidence>
<reference evidence="11" key="1">
    <citation type="submission" date="2025-08" db="UniProtKB">
        <authorList>
            <consortium name="RefSeq"/>
        </authorList>
    </citation>
    <scope>IDENTIFICATION</scope>
</reference>
<gene>
    <name evidence="11" type="primary">LOC106070620</name>
</gene>
<dbReference type="SUPFAM" id="SSF47459">
    <property type="entry name" value="HLH, helix-loop-helix DNA-binding domain"/>
    <property type="match status" value="1"/>
</dbReference>
<dbReference type="GO" id="GO:0004879">
    <property type="term" value="F:nuclear receptor activity"/>
    <property type="evidence" value="ECO:0007669"/>
    <property type="project" value="TreeGrafter"/>
</dbReference>
<dbReference type="SMART" id="SM00353">
    <property type="entry name" value="HLH"/>
    <property type="match status" value="1"/>
</dbReference>
<dbReference type="GO" id="GO:0000976">
    <property type="term" value="F:transcription cis-regulatory region binding"/>
    <property type="evidence" value="ECO:0007669"/>
    <property type="project" value="TreeGrafter"/>
</dbReference>
<dbReference type="InterPro" id="IPR000014">
    <property type="entry name" value="PAS"/>
</dbReference>
<keyword evidence="10" id="KW-1185">Reference proteome</keyword>
<name>A0A9W3AS06_BIOGL</name>
<dbReference type="InterPro" id="IPR036638">
    <property type="entry name" value="HLH_DNA-bd_sf"/>
</dbReference>
<sequence length="927" mass="103618">MLEDWLIKTMYATKRRRRTVKSVKTPSKEPPKSNPSKRHRERLNGELDHLASLLPFEQSVISKLDKLSILRLAVSYLRTKSFFQSVLPARYGIESHLMSRSHLFHEPGFSEGESILQALYGFLFVVTCEGEVFFASRTVEQYLGFHQSDIIHQSVMELIHSEDREEFKRQLTWNSMLPSDKSALTLHETMLPENMNHLHRSFTVRFRCLLDNTSGFITLEINGWIRVLHGQGPRAEEPQLALFATCSPFGPLSLFDIPSREMTFKTKHKMDYSPVTMDNRGKAMFAYTDQELATKSGYDLIHPDDLNYFSSAHNELIKTGSSGLISYRWQTKHQHWVWLQSSCKVIYKNSKPDFIICTHRQLTEDEGHDLFGKRGNEFKLPYPLLDIDMCSGFGFGDDDLVTKSKSSKSKKKSNSASPGANAGTANGAQSNGAPANYASAGGGGGKDYQGGKRRKSAACLIGGIPPYCSYPTGFTAYDGGGGGEMKPPEAVYPYAANNFGFEADLYRPQGYSSLTPYPTADPYKLDMDKHGYFLDHRQYQHSSFPYPNNGYSEFVPSTKYGYDVPKYGFDSYSLDLSKRVDCGDISQFHPRYPFDYHHHSYHPLDHPPLHTTEFTAPRLSSLDAVDLRNSAALFGSNSFMNTVETPCASSSPCSAASVFKAVPSSNHMIGKDQSLSKLHKLGNGMGMMDASPNPMPYDMPSALPHNTVIKSTRHQDSGLLPSNHLQGQQDADSVIPHQQDDRMLWNSCSKNAGNEAMVMSSVETNQQQSGDMVVTPKCRSNVDQGAEVESRIDCGEDIMKNNENQLRMTNKESAITGIPVSVVKQSPWLHTNVNNNHNILNNNNTSVNNGGHLANMNGNSGLNNANNLLLSEREWGSNNDYYSKTPRVLFPDPCHSVKHLGLKVYERGDNPLLSFSEMTHTLMSSTH</sequence>
<feature type="domain" description="BHLH" evidence="9">
    <location>
        <begin position="27"/>
        <end position="80"/>
    </location>
</feature>
<feature type="compositionally biased region" description="Low complexity" evidence="7">
    <location>
        <begin position="414"/>
        <end position="432"/>
    </location>
</feature>
<dbReference type="AlphaFoldDB" id="A0A9W3AS06"/>
<accession>A0A9W3AS06</accession>
<dbReference type="InterPro" id="IPR035965">
    <property type="entry name" value="PAS-like_dom_sf"/>
</dbReference>
<dbReference type="InterPro" id="IPR013655">
    <property type="entry name" value="PAS_fold_3"/>
</dbReference>
<dbReference type="FunFam" id="3.30.450.20:FF:000074">
    <property type="entry name" value="Aryl hydrocarbon receptor"/>
    <property type="match status" value="1"/>
</dbReference>
<dbReference type="Gene3D" id="4.10.280.10">
    <property type="entry name" value="Helix-loop-helix DNA-binding domain"/>
    <property type="match status" value="1"/>
</dbReference>
<dbReference type="GO" id="GO:0046983">
    <property type="term" value="F:protein dimerization activity"/>
    <property type="evidence" value="ECO:0007669"/>
    <property type="project" value="InterPro"/>
</dbReference>
<evidence type="ECO:0000259" key="8">
    <source>
        <dbReference type="PROSITE" id="PS50112"/>
    </source>
</evidence>
<keyword evidence="4" id="KW-0010">Activator</keyword>
<dbReference type="PANTHER" id="PTHR10649">
    <property type="entry name" value="ARYL HYDROCARBON RECEPTOR"/>
    <property type="match status" value="1"/>
</dbReference>
<evidence type="ECO:0000256" key="7">
    <source>
        <dbReference type="SAM" id="MobiDB-lite"/>
    </source>
</evidence>
<keyword evidence="3" id="KW-0238">DNA-binding</keyword>
<dbReference type="PROSITE" id="PS50888">
    <property type="entry name" value="BHLH"/>
    <property type="match status" value="1"/>
</dbReference>
<dbReference type="Pfam" id="PF00010">
    <property type="entry name" value="HLH"/>
    <property type="match status" value="1"/>
</dbReference>
<protein>
    <submittedName>
        <fullName evidence="11">Uncharacterized protein LOC106070620 isoform X1</fullName>
    </submittedName>
</protein>
<dbReference type="InterPro" id="IPR011598">
    <property type="entry name" value="bHLH_dom"/>
</dbReference>
<dbReference type="Proteomes" id="UP001165740">
    <property type="component" value="Chromosome 6"/>
</dbReference>
<evidence type="ECO:0000256" key="6">
    <source>
        <dbReference type="ARBA" id="ARBA00023242"/>
    </source>
</evidence>
<keyword evidence="5" id="KW-0804">Transcription</keyword>
<dbReference type="RefSeq" id="XP_055889949.1">
    <property type="nucleotide sequence ID" value="XM_056033974.1"/>
</dbReference>
<feature type="domain" description="PAS" evidence="8">
    <location>
        <begin position="284"/>
        <end position="320"/>
    </location>
</feature>
<comment type="subcellular location">
    <subcellularLocation>
        <location evidence="1">Nucleus</location>
    </subcellularLocation>
</comment>
<feature type="region of interest" description="Disordered" evidence="7">
    <location>
        <begin position="17"/>
        <end position="39"/>
    </location>
</feature>
<dbReference type="Pfam" id="PF08447">
    <property type="entry name" value="PAS_3"/>
    <property type="match status" value="1"/>
</dbReference>
<evidence type="ECO:0000256" key="5">
    <source>
        <dbReference type="ARBA" id="ARBA00023163"/>
    </source>
</evidence>
<dbReference type="CDD" id="cd19730">
    <property type="entry name" value="bHLH-PAS_spineless_like"/>
    <property type="match status" value="1"/>
</dbReference>
<organism evidence="10 11">
    <name type="scientific">Biomphalaria glabrata</name>
    <name type="common">Bloodfluke planorb</name>
    <name type="synonym">Freshwater snail</name>
    <dbReference type="NCBI Taxonomy" id="6526"/>
    <lineage>
        <taxon>Eukaryota</taxon>
        <taxon>Metazoa</taxon>
        <taxon>Spiralia</taxon>
        <taxon>Lophotrochozoa</taxon>
        <taxon>Mollusca</taxon>
        <taxon>Gastropoda</taxon>
        <taxon>Heterobranchia</taxon>
        <taxon>Euthyneura</taxon>
        <taxon>Panpulmonata</taxon>
        <taxon>Hygrophila</taxon>
        <taxon>Lymnaeoidea</taxon>
        <taxon>Planorbidae</taxon>
        <taxon>Biomphalaria</taxon>
    </lineage>
</organism>
<dbReference type="InterPro" id="IPR013767">
    <property type="entry name" value="PAS_fold"/>
</dbReference>
<evidence type="ECO:0000313" key="11">
    <source>
        <dbReference type="RefSeq" id="XP_055889949.1"/>
    </source>
</evidence>
<dbReference type="PANTHER" id="PTHR10649:SF12">
    <property type="entry name" value="SPINELESS, ISOFORM C"/>
    <property type="match status" value="1"/>
</dbReference>
<dbReference type="GO" id="GO:0005634">
    <property type="term" value="C:nucleus"/>
    <property type="evidence" value="ECO:0007669"/>
    <property type="project" value="UniProtKB-SubCell"/>
</dbReference>
<keyword evidence="6" id="KW-0539">Nucleus</keyword>
<dbReference type="GeneID" id="106070620"/>
<dbReference type="InterPro" id="IPR039091">
    <property type="entry name" value="AHR/AHRR"/>
</dbReference>
<evidence type="ECO:0000256" key="1">
    <source>
        <dbReference type="ARBA" id="ARBA00004123"/>
    </source>
</evidence>
<evidence type="ECO:0000256" key="2">
    <source>
        <dbReference type="ARBA" id="ARBA00023015"/>
    </source>
</evidence>
<proteinExistence type="predicted"/>
<dbReference type="GO" id="GO:0034751">
    <property type="term" value="C:aryl hydrocarbon receptor complex"/>
    <property type="evidence" value="ECO:0007669"/>
    <property type="project" value="TreeGrafter"/>
</dbReference>
<evidence type="ECO:0000256" key="3">
    <source>
        <dbReference type="ARBA" id="ARBA00023125"/>
    </source>
</evidence>
<dbReference type="SUPFAM" id="SSF55785">
    <property type="entry name" value="PYP-like sensor domain (PAS domain)"/>
    <property type="match status" value="2"/>
</dbReference>
<dbReference type="FunFam" id="3.30.450.20:FF:000069">
    <property type="entry name" value="Aryl hydrocarbon receptor"/>
    <property type="match status" value="1"/>
</dbReference>
<dbReference type="OrthoDB" id="7788762at2759"/>
<keyword evidence="2" id="KW-0805">Transcription regulation</keyword>
<evidence type="ECO:0000259" key="9">
    <source>
        <dbReference type="PROSITE" id="PS50888"/>
    </source>
</evidence>
<evidence type="ECO:0000313" key="10">
    <source>
        <dbReference type="Proteomes" id="UP001165740"/>
    </source>
</evidence>
<dbReference type="FunFam" id="4.10.280.10:FF:000041">
    <property type="entry name" value="aryl hydrocarbon receptor repressor"/>
    <property type="match status" value="1"/>
</dbReference>
<dbReference type="CDD" id="cd00130">
    <property type="entry name" value="PAS"/>
    <property type="match status" value="2"/>
</dbReference>
<feature type="region of interest" description="Disordered" evidence="7">
    <location>
        <begin position="404"/>
        <end position="432"/>
    </location>
</feature>
<dbReference type="PROSITE" id="PS50112">
    <property type="entry name" value="PAS"/>
    <property type="match status" value="2"/>
</dbReference>
<dbReference type="Gene3D" id="3.30.450.20">
    <property type="entry name" value="PAS domain"/>
    <property type="match status" value="2"/>
</dbReference>